<dbReference type="InterPro" id="IPR029020">
    <property type="entry name" value="Ammonium/urea_transptr"/>
</dbReference>
<sequence>MAVNVCWVLIVLQALLVVLFAVYVRYEDNYDAMKYPLFQDIHVMLFVGFGFLMSFLKRYGFSSVGFTLLLASCIIQWAMLCQGFARLDDDYKIRMGIVSVYKADIAAGVILISTGAVLGRVSLMQLIAMGFLETVVYCINLHLGSEVLRAIDAGGSMFVHVFGAYFGLSVSIVIERTNNADASDEISLRTSNYSSDLFAMIGTLFLWLYWPSFNAVDLTGAEQQRAIINTYLSLAACCVLSFACSILTDNDKKLDMMHVQNATLAGGVAIGAVAGILKQPWVAVVIGSLAGIISVLGYAKLMPILETNFRLYDTCGVHNLHGMPGLLASVASAVIVGVTSETGPPDSLYQDLPGMNSSSDSRALKANLSVFGARKAGEQAGYQIAALTLTMTMAVIGGAITELGEALFPEINVVKV</sequence>
<feature type="transmembrane region" description="Helical" evidence="6">
    <location>
        <begin position="155"/>
        <end position="173"/>
    </location>
</feature>
<evidence type="ECO:0000313" key="9">
    <source>
        <dbReference type="Proteomes" id="UP001152888"/>
    </source>
</evidence>
<keyword evidence="9" id="KW-1185">Reference proteome</keyword>
<protein>
    <recommendedName>
        <fullName evidence="7">Ammonium transporter AmtB-like domain-containing protein</fullName>
    </recommendedName>
</protein>
<feature type="transmembrane region" description="Helical" evidence="6">
    <location>
        <begin position="230"/>
        <end position="247"/>
    </location>
</feature>
<dbReference type="EMBL" id="CAKOFQ010007858">
    <property type="protein sequence ID" value="CAH2009112.1"/>
    <property type="molecule type" value="Genomic_DNA"/>
</dbReference>
<dbReference type="GO" id="GO:0008519">
    <property type="term" value="F:ammonium channel activity"/>
    <property type="evidence" value="ECO:0007669"/>
    <property type="project" value="InterPro"/>
</dbReference>
<dbReference type="PRINTS" id="PR00342">
    <property type="entry name" value="RHESUSRHD"/>
</dbReference>
<organism evidence="8 9">
    <name type="scientific">Acanthoscelides obtectus</name>
    <name type="common">Bean weevil</name>
    <name type="synonym">Bruchus obtectus</name>
    <dbReference type="NCBI Taxonomy" id="200917"/>
    <lineage>
        <taxon>Eukaryota</taxon>
        <taxon>Metazoa</taxon>
        <taxon>Ecdysozoa</taxon>
        <taxon>Arthropoda</taxon>
        <taxon>Hexapoda</taxon>
        <taxon>Insecta</taxon>
        <taxon>Pterygota</taxon>
        <taxon>Neoptera</taxon>
        <taxon>Endopterygota</taxon>
        <taxon>Coleoptera</taxon>
        <taxon>Polyphaga</taxon>
        <taxon>Cucujiformia</taxon>
        <taxon>Chrysomeloidea</taxon>
        <taxon>Chrysomelidae</taxon>
        <taxon>Bruchinae</taxon>
        <taxon>Bruchini</taxon>
        <taxon>Acanthoscelides</taxon>
    </lineage>
</organism>
<dbReference type="InterPro" id="IPR002229">
    <property type="entry name" value="RhesusRHD"/>
</dbReference>
<feature type="transmembrane region" description="Helical" evidence="6">
    <location>
        <begin position="126"/>
        <end position="143"/>
    </location>
</feature>
<dbReference type="SUPFAM" id="SSF111352">
    <property type="entry name" value="Ammonium transporter"/>
    <property type="match status" value="1"/>
</dbReference>
<comment type="subcellular location">
    <subcellularLocation>
        <location evidence="1">Membrane</location>
        <topology evidence="1">Multi-pass membrane protein</topology>
    </subcellularLocation>
</comment>
<reference evidence="8" key="1">
    <citation type="submission" date="2022-03" db="EMBL/GenBank/DDBJ databases">
        <authorList>
            <person name="Sayadi A."/>
        </authorList>
    </citation>
    <scope>NUCLEOTIDE SEQUENCE</scope>
</reference>
<dbReference type="GO" id="GO:0097272">
    <property type="term" value="P:ammonium homeostasis"/>
    <property type="evidence" value="ECO:0007669"/>
    <property type="project" value="TreeGrafter"/>
</dbReference>
<feature type="transmembrane region" description="Helical" evidence="6">
    <location>
        <begin position="97"/>
        <end position="119"/>
    </location>
</feature>
<gene>
    <name evidence="8" type="ORF">ACAOBT_LOCUS30631</name>
</gene>
<name>A0A9P0LZZ8_ACAOB</name>
<dbReference type="Proteomes" id="UP001152888">
    <property type="component" value="Unassembled WGS sequence"/>
</dbReference>
<keyword evidence="4 6" id="KW-1133">Transmembrane helix</keyword>
<dbReference type="AlphaFoldDB" id="A0A9P0LZZ8"/>
<proteinExistence type="inferred from homology"/>
<dbReference type="Gene3D" id="1.10.3430.10">
    <property type="entry name" value="Ammonium transporter AmtB like domains"/>
    <property type="match status" value="1"/>
</dbReference>
<feature type="transmembrane region" description="Helical" evidence="6">
    <location>
        <begin position="63"/>
        <end position="85"/>
    </location>
</feature>
<evidence type="ECO:0000256" key="1">
    <source>
        <dbReference type="ARBA" id="ARBA00004141"/>
    </source>
</evidence>
<dbReference type="PANTHER" id="PTHR11730">
    <property type="entry name" value="AMMONIUM TRANSPORTER"/>
    <property type="match status" value="1"/>
</dbReference>
<accession>A0A9P0LZZ8</accession>
<evidence type="ECO:0000313" key="8">
    <source>
        <dbReference type="EMBL" id="CAH2009112.1"/>
    </source>
</evidence>
<feature type="domain" description="Ammonium transporter AmtB-like" evidence="7">
    <location>
        <begin position="7"/>
        <end position="403"/>
    </location>
</feature>
<keyword evidence="3 6" id="KW-0812">Transmembrane</keyword>
<evidence type="ECO:0000259" key="7">
    <source>
        <dbReference type="Pfam" id="PF00909"/>
    </source>
</evidence>
<comment type="similarity">
    <text evidence="2">Belongs to the ammonium transporter (TC 2.A.49) family. Rh subfamily.</text>
</comment>
<feature type="transmembrane region" description="Helical" evidence="6">
    <location>
        <begin position="259"/>
        <end position="277"/>
    </location>
</feature>
<dbReference type="OrthoDB" id="534912at2759"/>
<feature type="transmembrane region" description="Helical" evidence="6">
    <location>
        <begin position="283"/>
        <end position="301"/>
    </location>
</feature>
<feature type="transmembrane region" description="Helical" evidence="6">
    <location>
        <begin position="193"/>
        <end position="210"/>
    </location>
</feature>
<comment type="caution">
    <text evidence="8">The sequence shown here is derived from an EMBL/GenBank/DDBJ whole genome shotgun (WGS) entry which is preliminary data.</text>
</comment>
<dbReference type="Pfam" id="PF00909">
    <property type="entry name" value="Ammonium_transp"/>
    <property type="match status" value="1"/>
</dbReference>
<evidence type="ECO:0000256" key="6">
    <source>
        <dbReference type="SAM" id="Phobius"/>
    </source>
</evidence>
<evidence type="ECO:0000256" key="5">
    <source>
        <dbReference type="ARBA" id="ARBA00023136"/>
    </source>
</evidence>
<dbReference type="PANTHER" id="PTHR11730:SF60">
    <property type="entry name" value="RH50, ISOFORM D"/>
    <property type="match status" value="1"/>
</dbReference>
<evidence type="ECO:0000256" key="4">
    <source>
        <dbReference type="ARBA" id="ARBA00022989"/>
    </source>
</evidence>
<evidence type="ECO:0000256" key="2">
    <source>
        <dbReference type="ARBA" id="ARBA00011036"/>
    </source>
</evidence>
<keyword evidence="5 6" id="KW-0472">Membrane</keyword>
<dbReference type="GO" id="GO:0005886">
    <property type="term" value="C:plasma membrane"/>
    <property type="evidence" value="ECO:0007669"/>
    <property type="project" value="InterPro"/>
</dbReference>
<evidence type="ECO:0000256" key="3">
    <source>
        <dbReference type="ARBA" id="ARBA00022692"/>
    </source>
</evidence>
<feature type="transmembrane region" description="Helical" evidence="6">
    <location>
        <begin position="37"/>
        <end position="56"/>
    </location>
</feature>
<dbReference type="InterPro" id="IPR024041">
    <property type="entry name" value="NH4_transpt_AmtB-like_dom"/>
</dbReference>